<keyword evidence="2" id="KW-1185">Reference proteome</keyword>
<evidence type="ECO:0000313" key="2">
    <source>
        <dbReference type="Proteomes" id="UP000789702"/>
    </source>
</evidence>
<dbReference type="EMBL" id="CAJVPU010015689">
    <property type="protein sequence ID" value="CAG8648393.1"/>
    <property type="molecule type" value="Genomic_DNA"/>
</dbReference>
<evidence type="ECO:0000313" key="1">
    <source>
        <dbReference type="EMBL" id="CAG8648393.1"/>
    </source>
</evidence>
<protein>
    <submittedName>
        <fullName evidence="1">13927_t:CDS:1</fullName>
    </submittedName>
</protein>
<name>A0ACA9NI77_9GLOM</name>
<comment type="caution">
    <text evidence="1">The sequence shown here is derived from an EMBL/GenBank/DDBJ whole genome shotgun (WGS) entry which is preliminary data.</text>
</comment>
<accession>A0ACA9NI77</accession>
<feature type="non-terminal residue" evidence="1">
    <location>
        <position position="514"/>
    </location>
</feature>
<dbReference type="Proteomes" id="UP000789702">
    <property type="component" value="Unassembled WGS sequence"/>
</dbReference>
<proteinExistence type="predicted"/>
<reference evidence="1" key="1">
    <citation type="submission" date="2021-06" db="EMBL/GenBank/DDBJ databases">
        <authorList>
            <person name="Kallberg Y."/>
            <person name="Tangrot J."/>
            <person name="Rosling A."/>
        </authorList>
    </citation>
    <scope>NUCLEOTIDE SEQUENCE</scope>
    <source>
        <strain evidence="1">IL203A</strain>
    </source>
</reference>
<gene>
    <name evidence="1" type="ORF">DHETER_LOCUS9171</name>
</gene>
<organism evidence="1 2">
    <name type="scientific">Dentiscutata heterogama</name>
    <dbReference type="NCBI Taxonomy" id="1316150"/>
    <lineage>
        <taxon>Eukaryota</taxon>
        <taxon>Fungi</taxon>
        <taxon>Fungi incertae sedis</taxon>
        <taxon>Mucoromycota</taxon>
        <taxon>Glomeromycotina</taxon>
        <taxon>Glomeromycetes</taxon>
        <taxon>Diversisporales</taxon>
        <taxon>Gigasporaceae</taxon>
        <taxon>Dentiscutata</taxon>
    </lineage>
</organism>
<sequence>MFNDDCLVEVFEKIAEEFDNANTLFNIALVDRKWNNLAIRYLYKDPWRYCFNRRGSLLAKKLINIFLLCLKSSLLANLNSNRGNRDEPLLKRIYTRENIQDIYIPSRDYISMAENLHIPVLYHCIESWYASTNEITDDMRLAINCTFFQLLKRFIEKANIKECTFHESKITTEYPITLQHLDELVRTLFKRSLRLRYLNLGFFNCNDEGLAILTDKCTALETFKIKASNCSDEALANFLRKQRRLTKLKIRDAAEMRETMDAIRSQSKSIVKLRILNCNLGDCMTSFTGIGECALRSLYMRNIHFTKNTSFSQLLMPIAQNCKFHNIDFSKTPLPVEVLIEIAKKSSTTLRRVHLIRPENEIEYINLSAGIEALARHATNLRHFERNIHPLEINSICYLLDSIGQSLERLEIDSNMDGLDMSNLIESIGRKCRNLCELNINNFEFNLDAFKVLVKGCPLLHTLLICESQSVNDRIFEVLRDSNLQSLEIVGCSNVTDEAIHRFQREREIDIEYG</sequence>